<dbReference type="Gene3D" id="3.40.50.1820">
    <property type="entry name" value="alpha/beta hydrolase"/>
    <property type="match status" value="1"/>
</dbReference>
<organism evidence="2 3">
    <name type="scientific">Streptomyces virginiae</name>
    <name type="common">Streptomyces cinnamonensis</name>
    <dbReference type="NCBI Taxonomy" id="1961"/>
    <lineage>
        <taxon>Bacteria</taxon>
        <taxon>Bacillati</taxon>
        <taxon>Actinomycetota</taxon>
        <taxon>Actinomycetes</taxon>
        <taxon>Kitasatosporales</taxon>
        <taxon>Streptomycetaceae</taxon>
        <taxon>Streptomyces</taxon>
    </lineage>
</organism>
<dbReference type="PANTHER" id="PTHR43798:SF33">
    <property type="entry name" value="HYDROLASE, PUTATIVE (AFU_ORTHOLOGUE AFUA_2G14860)-RELATED"/>
    <property type="match status" value="1"/>
</dbReference>
<sequence length="276" mass="29808">MAGVRHSFLHRGRRLSYLDFGGPGRPVVALHGHYNEAAVFAPLAAALSPGRRVLALDQRGHGESDRAASYGRDDYVEDLAAFHDHLGLGPLPVLGHSLGGVNAYQFAARHPERVAALVVEDIGAVVDVDTAFTRRLPGPQPTRESLAEALGAAAPYLECSFRLRHHGWGFSFDADDTLASQQALTGDHWADWTALTCPTLLVHGTHSDEITPEHAREMQARHPGLVHRVELATGHVVHHDAPDDFANAVRAFLADPLAVAPSRSTAGRSDRGGRRR</sequence>
<dbReference type="SUPFAM" id="SSF53474">
    <property type="entry name" value="alpha/beta-Hydrolases"/>
    <property type="match status" value="1"/>
</dbReference>
<name>A0ABZ1TPH0_STRVG</name>
<evidence type="ECO:0000313" key="2">
    <source>
        <dbReference type="EMBL" id="WUQ17699.1"/>
    </source>
</evidence>
<proteinExistence type="predicted"/>
<evidence type="ECO:0000313" key="3">
    <source>
        <dbReference type="Proteomes" id="UP001432039"/>
    </source>
</evidence>
<keyword evidence="2" id="KW-0378">Hydrolase</keyword>
<dbReference type="Proteomes" id="UP001432039">
    <property type="component" value="Chromosome"/>
</dbReference>
<dbReference type="EMBL" id="CP108090">
    <property type="protein sequence ID" value="WUQ17699.1"/>
    <property type="molecule type" value="Genomic_DNA"/>
</dbReference>
<dbReference type="PANTHER" id="PTHR43798">
    <property type="entry name" value="MONOACYLGLYCEROL LIPASE"/>
    <property type="match status" value="1"/>
</dbReference>
<dbReference type="InterPro" id="IPR029058">
    <property type="entry name" value="AB_hydrolase_fold"/>
</dbReference>
<dbReference type="InterPro" id="IPR050266">
    <property type="entry name" value="AB_hydrolase_sf"/>
</dbReference>
<reference evidence="2" key="1">
    <citation type="submission" date="2022-10" db="EMBL/GenBank/DDBJ databases">
        <title>The complete genomes of actinobacterial strains from the NBC collection.</title>
        <authorList>
            <person name="Joergensen T.S."/>
            <person name="Alvarez Arevalo M."/>
            <person name="Sterndorff E.B."/>
            <person name="Faurdal D."/>
            <person name="Vuksanovic O."/>
            <person name="Mourched A.-S."/>
            <person name="Charusanti P."/>
            <person name="Shaw S."/>
            <person name="Blin K."/>
            <person name="Weber T."/>
        </authorList>
    </citation>
    <scope>NUCLEOTIDE SEQUENCE</scope>
    <source>
        <strain evidence="2">NBC_00248</strain>
    </source>
</reference>
<protein>
    <submittedName>
        <fullName evidence="2">Alpha/beta hydrolase</fullName>
    </submittedName>
</protein>
<dbReference type="GO" id="GO:0016787">
    <property type="term" value="F:hydrolase activity"/>
    <property type="evidence" value="ECO:0007669"/>
    <property type="project" value="UniProtKB-KW"/>
</dbReference>
<keyword evidence="3" id="KW-1185">Reference proteome</keyword>
<gene>
    <name evidence="2" type="ORF">OG517_05240</name>
</gene>
<dbReference type="Pfam" id="PF00561">
    <property type="entry name" value="Abhydrolase_1"/>
    <property type="match status" value="1"/>
</dbReference>
<evidence type="ECO:0000259" key="1">
    <source>
        <dbReference type="Pfam" id="PF00561"/>
    </source>
</evidence>
<accession>A0ABZ1TPH0</accession>
<dbReference type="PRINTS" id="PR00111">
    <property type="entry name" value="ABHYDROLASE"/>
</dbReference>
<dbReference type="InterPro" id="IPR000073">
    <property type="entry name" value="AB_hydrolase_1"/>
</dbReference>
<feature type="domain" description="AB hydrolase-1" evidence="1">
    <location>
        <begin position="26"/>
        <end position="122"/>
    </location>
</feature>